<dbReference type="PANTHER" id="PTHR43591">
    <property type="entry name" value="METHYLTRANSFERASE"/>
    <property type="match status" value="1"/>
</dbReference>
<comment type="caution">
    <text evidence="2">The sequence shown here is derived from an EMBL/GenBank/DDBJ whole genome shotgun (WGS) entry which is preliminary data.</text>
</comment>
<reference evidence="2 3" key="1">
    <citation type="submission" date="2021-01" db="EMBL/GenBank/DDBJ databases">
        <title>Whole genome shotgun sequence of Planobispora siamensis NBRC 107568.</title>
        <authorList>
            <person name="Komaki H."/>
            <person name="Tamura T."/>
        </authorList>
    </citation>
    <scope>NUCLEOTIDE SEQUENCE [LARGE SCALE GENOMIC DNA]</scope>
    <source>
        <strain evidence="2 3">NBRC 107568</strain>
    </source>
</reference>
<evidence type="ECO:0000313" key="3">
    <source>
        <dbReference type="Proteomes" id="UP000619788"/>
    </source>
</evidence>
<dbReference type="CDD" id="cd02440">
    <property type="entry name" value="AdoMet_MTases"/>
    <property type="match status" value="1"/>
</dbReference>
<evidence type="ECO:0000313" key="2">
    <source>
        <dbReference type="EMBL" id="GIH96361.1"/>
    </source>
</evidence>
<dbReference type="SUPFAM" id="SSF53335">
    <property type="entry name" value="S-adenosyl-L-methionine-dependent methyltransferases"/>
    <property type="match status" value="1"/>
</dbReference>
<feature type="domain" description="Methyltransferase type 11" evidence="1">
    <location>
        <begin position="44"/>
        <end position="135"/>
    </location>
</feature>
<dbReference type="InterPro" id="IPR013216">
    <property type="entry name" value="Methyltransf_11"/>
</dbReference>
<accession>A0A8J3WR06</accession>
<dbReference type="AlphaFoldDB" id="A0A8J3WR06"/>
<sequence>MLGDMSNARELIPLLDAVDALPAAQALRSRSYELLRLSPGASVVDVGCGAGLAVRELAGQGVRAIGVDLDDEMIAVAKERYPSSDFRPGTAYELPLNTGEVTGYRADKVLHELADAGQALREAARVLAPGGRIVLIGQDWDTFVIDSDRPELTRAIVHARADLITSPRAARRYRNLLLECGFESVEVEVRTAVFTDGMILPLLTGAAHAALDCGAITQEQHDSWTAEQKARAGRDRLFLALPMFVVSATGG</sequence>
<dbReference type="EMBL" id="BOOJ01000064">
    <property type="protein sequence ID" value="GIH96361.1"/>
    <property type="molecule type" value="Genomic_DNA"/>
</dbReference>
<keyword evidence="3" id="KW-1185">Reference proteome</keyword>
<dbReference type="Gene3D" id="3.40.50.150">
    <property type="entry name" value="Vaccinia Virus protein VP39"/>
    <property type="match status" value="1"/>
</dbReference>
<keyword evidence="2" id="KW-0808">Transferase</keyword>
<gene>
    <name evidence="2" type="ORF">Psi01_69910</name>
</gene>
<dbReference type="GO" id="GO:0032259">
    <property type="term" value="P:methylation"/>
    <property type="evidence" value="ECO:0007669"/>
    <property type="project" value="UniProtKB-KW"/>
</dbReference>
<dbReference type="Proteomes" id="UP000619788">
    <property type="component" value="Unassembled WGS sequence"/>
</dbReference>
<keyword evidence="2" id="KW-0489">Methyltransferase</keyword>
<protein>
    <submittedName>
        <fullName evidence="2">Methyltransferase</fullName>
    </submittedName>
</protein>
<dbReference type="Pfam" id="PF08241">
    <property type="entry name" value="Methyltransf_11"/>
    <property type="match status" value="1"/>
</dbReference>
<proteinExistence type="predicted"/>
<dbReference type="GO" id="GO:0008757">
    <property type="term" value="F:S-adenosylmethionine-dependent methyltransferase activity"/>
    <property type="evidence" value="ECO:0007669"/>
    <property type="project" value="InterPro"/>
</dbReference>
<organism evidence="2 3">
    <name type="scientific">Planobispora siamensis</name>
    <dbReference type="NCBI Taxonomy" id="936338"/>
    <lineage>
        <taxon>Bacteria</taxon>
        <taxon>Bacillati</taxon>
        <taxon>Actinomycetota</taxon>
        <taxon>Actinomycetes</taxon>
        <taxon>Streptosporangiales</taxon>
        <taxon>Streptosporangiaceae</taxon>
        <taxon>Planobispora</taxon>
    </lineage>
</organism>
<evidence type="ECO:0000259" key="1">
    <source>
        <dbReference type="Pfam" id="PF08241"/>
    </source>
</evidence>
<name>A0A8J3WR06_9ACTN</name>
<dbReference type="InterPro" id="IPR029063">
    <property type="entry name" value="SAM-dependent_MTases_sf"/>
</dbReference>